<dbReference type="Pfam" id="PF01012">
    <property type="entry name" value="ETF"/>
    <property type="match status" value="1"/>
</dbReference>
<dbReference type="PIRSF" id="PIRSF000089">
    <property type="entry name" value="Electra_flavoP_a"/>
    <property type="match status" value="1"/>
</dbReference>
<dbReference type="CDD" id="cd01715">
    <property type="entry name" value="ETF_alpha"/>
    <property type="match status" value="1"/>
</dbReference>
<dbReference type="InterPro" id="IPR014729">
    <property type="entry name" value="Rossmann-like_a/b/a_fold"/>
</dbReference>
<protein>
    <recommendedName>
        <fullName evidence="7">Electron transfer flavoprotein subunit alpha</fullName>
    </recommendedName>
    <alternativeName>
        <fullName evidence="8">Electron transfer flavoprotein large subunit</fullName>
    </alternativeName>
</protein>
<dbReference type="Gene3D" id="3.40.50.620">
    <property type="entry name" value="HUPs"/>
    <property type="match status" value="1"/>
</dbReference>
<feature type="binding site" evidence="9">
    <location>
        <position position="210"/>
    </location>
    <ligand>
        <name>FAD</name>
        <dbReference type="ChEBI" id="CHEBI:57692"/>
    </ligand>
</feature>
<dbReference type="KEGG" id="dalk:DSCA_34830"/>
<feature type="binding site" evidence="9">
    <location>
        <begin position="265"/>
        <end position="272"/>
    </location>
    <ligand>
        <name>FAD</name>
        <dbReference type="ChEBI" id="CHEBI:57692"/>
    </ligand>
</feature>
<keyword evidence="4 9" id="KW-0274">FAD</keyword>
<dbReference type="InterPro" id="IPR033947">
    <property type="entry name" value="ETF_alpha_N"/>
</dbReference>
<dbReference type="OrthoDB" id="9770286at2"/>
<keyword evidence="12" id="KW-1185">Reference proteome</keyword>
<feature type="domain" description="Electron transfer flavoprotein alpha/beta-subunit N-terminal" evidence="10">
    <location>
        <begin position="5"/>
        <end position="194"/>
    </location>
</feature>
<dbReference type="GO" id="GO:0033539">
    <property type="term" value="P:fatty acid beta-oxidation using acyl-CoA dehydrogenase"/>
    <property type="evidence" value="ECO:0007669"/>
    <property type="project" value="TreeGrafter"/>
</dbReference>
<proteinExistence type="inferred from homology"/>
<feature type="binding site" evidence="9">
    <location>
        <position position="286"/>
    </location>
    <ligand>
        <name>FAD</name>
        <dbReference type="ChEBI" id="CHEBI:57692"/>
    </ligand>
</feature>
<dbReference type="PROSITE" id="PS00696">
    <property type="entry name" value="ETF_ALPHA"/>
    <property type="match status" value="1"/>
</dbReference>
<dbReference type="InterPro" id="IPR029035">
    <property type="entry name" value="DHS-like_NAD/FAD-binding_dom"/>
</dbReference>
<reference evidence="11 12" key="1">
    <citation type="submission" date="2019-11" db="EMBL/GenBank/DDBJ databases">
        <title>Comparative genomics of hydrocarbon-degrading Desulfosarcina strains.</title>
        <authorList>
            <person name="Watanabe M."/>
            <person name="Kojima H."/>
            <person name="Fukui M."/>
        </authorList>
    </citation>
    <scope>NUCLEOTIDE SEQUENCE [LARGE SCALE GENOMIC DNA]</scope>
    <source>
        <strain evidence="11 12">PL12</strain>
    </source>
</reference>
<dbReference type="InterPro" id="IPR018206">
    <property type="entry name" value="ETF_asu_C_CS"/>
</dbReference>
<evidence type="ECO:0000256" key="8">
    <source>
        <dbReference type="ARBA" id="ARBA00079299"/>
    </source>
</evidence>
<dbReference type="FunFam" id="3.40.50.1220:FF:000001">
    <property type="entry name" value="Electron transfer flavoprotein, alpha subunit"/>
    <property type="match status" value="1"/>
</dbReference>
<keyword evidence="3" id="KW-0285">Flavoprotein</keyword>
<evidence type="ECO:0000256" key="1">
    <source>
        <dbReference type="ARBA" id="ARBA00005817"/>
    </source>
</evidence>
<comment type="cofactor">
    <cofactor evidence="9">
        <name>FAD</name>
        <dbReference type="ChEBI" id="CHEBI:57692"/>
    </cofactor>
    <text evidence="9">Binds 1 FAD per dimer.</text>
</comment>
<comment type="function">
    <text evidence="6">The electron transfer flavoprotein serves as a specific electron acceptor for other dehydrogenases. It transfers the electrons to the main respiratory chain via ETF-ubiquinone oxidoreductase (ETF dehydrogenase).</text>
</comment>
<comment type="similarity">
    <text evidence="1">Belongs to the ETF alpha-subunit/FixB family.</text>
</comment>
<evidence type="ECO:0000256" key="2">
    <source>
        <dbReference type="ARBA" id="ARBA00022448"/>
    </source>
</evidence>
<dbReference type="Proteomes" id="UP000427906">
    <property type="component" value="Chromosome"/>
</dbReference>
<dbReference type="RefSeq" id="WP_155317580.1">
    <property type="nucleotide sequence ID" value="NZ_AP021874.1"/>
</dbReference>
<dbReference type="SMART" id="SM00893">
    <property type="entry name" value="ETF"/>
    <property type="match status" value="1"/>
</dbReference>
<dbReference type="InterPro" id="IPR014730">
    <property type="entry name" value="ETF_a/b_N"/>
</dbReference>
<dbReference type="Pfam" id="PF00766">
    <property type="entry name" value="ETF_alpha"/>
    <property type="match status" value="1"/>
</dbReference>
<dbReference type="InterPro" id="IPR014731">
    <property type="entry name" value="ETF_asu_C"/>
</dbReference>
<gene>
    <name evidence="11" type="ORF">DSCA_34830</name>
</gene>
<evidence type="ECO:0000313" key="12">
    <source>
        <dbReference type="Proteomes" id="UP000427906"/>
    </source>
</evidence>
<dbReference type="GO" id="GO:0050660">
    <property type="term" value="F:flavin adenine dinucleotide binding"/>
    <property type="evidence" value="ECO:0007669"/>
    <property type="project" value="InterPro"/>
</dbReference>
<evidence type="ECO:0000256" key="5">
    <source>
        <dbReference type="ARBA" id="ARBA00022982"/>
    </source>
</evidence>
<evidence type="ECO:0000259" key="10">
    <source>
        <dbReference type="SMART" id="SM00893"/>
    </source>
</evidence>
<dbReference type="PANTHER" id="PTHR43153:SF1">
    <property type="entry name" value="ELECTRON TRANSFER FLAVOPROTEIN SUBUNIT ALPHA, MITOCHONDRIAL"/>
    <property type="match status" value="1"/>
</dbReference>
<keyword evidence="2" id="KW-0813">Transport</keyword>
<dbReference type="InterPro" id="IPR001308">
    <property type="entry name" value="ETF_a/FixB"/>
</dbReference>
<dbReference type="Gene3D" id="3.40.50.1220">
    <property type="entry name" value="TPP-binding domain"/>
    <property type="match status" value="1"/>
</dbReference>
<evidence type="ECO:0000256" key="7">
    <source>
        <dbReference type="ARBA" id="ARBA00068674"/>
    </source>
</evidence>
<dbReference type="AlphaFoldDB" id="A0A5K7YM71"/>
<organism evidence="11 12">
    <name type="scientific">Desulfosarcina alkanivorans</name>
    <dbReference type="NCBI Taxonomy" id="571177"/>
    <lineage>
        <taxon>Bacteria</taxon>
        <taxon>Pseudomonadati</taxon>
        <taxon>Thermodesulfobacteriota</taxon>
        <taxon>Desulfobacteria</taxon>
        <taxon>Desulfobacterales</taxon>
        <taxon>Desulfosarcinaceae</taxon>
        <taxon>Desulfosarcina</taxon>
    </lineage>
</organism>
<evidence type="ECO:0000313" key="11">
    <source>
        <dbReference type="EMBL" id="BBO69553.1"/>
    </source>
</evidence>
<keyword evidence="5" id="KW-0249">Electron transport</keyword>
<dbReference type="SUPFAM" id="SSF52467">
    <property type="entry name" value="DHS-like NAD/FAD-binding domain"/>
    <property type="match status" value="1"/>
</dbReference>
<dbReference type="EMBL" id="AP021874">
    <property type="protein sequence ID" value="BBO69553.1"/>
    <property type="molecule type" value="Genomic_DNA"/>
</dbReference>
<name>A0A5K7YM71_9BACT</name>
<dbReference type="SUPFAM" id="SSF52402">
    <property type="entry name" value="Adenine nucleotide alpha hydrolases-like"/>
    <property type="match status" value="1"/>
</dbReference>
<sequence length="321" mass="32478">MPQGILAITEQVDGSFKHISFEVLSAGKKIADSLGGSLSAAVMGADVEAMAGQASEYGAQRILVANEEGLKDGLSDACTEAAAQLVAACDPALVLIGATSLGRDIAARLSARLNAPLAMDCVDVRVDGDQIVATRPVYGGKALADVGLTGSPAIVALRPRAVEAVADQSAGEVETVAVDLTGTALNLVEKHLETGKIELTEADVVVTGGRGMGGDDFAVVEALASALDGAVGASRSAVDEGWRPVSDQVGQTGKVVAPNLYIACGVSGAIQHLAGMASSRVVVAINKDAEAPIFSKCDFGIVGDLFDVVPAITAEIEKLKG</sequence>
<dbReference type="GO" id="GO:0009055">
    <property type="term" value="F:electron transfer activity"/>
    <property type="evidence" value="ECO:0007669"/>
    <property type="project" value="InterPro"/>
</dbReference>
<evidence type="ECO:0000256" key="4">
    <source>
        <dbReference type="ARBA" id="ARBA00022827"/>
    </source>
</evidence>
<feature type="binding site" evidence="9">
    <location>
        <begin position="248"/>
        <end position="252"/>
    </location>
    <ligand>
        <name>FAD</name>
        <dbReference type="ChEBI" id="CHEBI:57692"/>
    </ligand>
</feature>
<accession>A0A5K7YM71</accession>
<evidence type="ECO:0000256" key="9">
    <source>
        <dbReference type="PIRSR" id="PIRSR000089-1"/>
    </source>
</evidence>
<evidence type="ECO:0000256" key="3">
    <source>
        <dbReference type="ARBA" id="ARBA00022630"/>
    </source>
</evidence>
<evidence type="ECO:0000256" key="6">
    <source>
        <dbReference type="ARBA" id="ARBA00025649"/>
    </source>
</evidence>
<feature type="binding site" evidence="9">
    <location>
        <begin position="234"/>
        <end position="235"/>
    </location>
    <ligand>
        <name>FAD</name>
        <dbReference type="ChEBI" id="CHEBI:57692"/>
    </ligand>
</feature>
<dbReference type="PANTHER" id="PTHR43153">
    <property type="entry name" value="ELECTRON TRANSFER FLAVOPROTEIN ALPHA"/>
    <property type="match status" value="1"/>
</dbReference>